<keyword evidence="5 6" id="KW-0472">Membrane</keyword>
<comment type="subcellular location">
    <subcellularLocation>
        <location evidence="1">Cell membrane</location>
        <topology evidence="1">Multi-pass membrane protein</topology>
    </subcellularLocation>
</comment>
<evidence type="ECO:0000259" key="7">
    <source>
        <dbReference type="Pfam" id="PF00892"/>
    </source>
</evidence>
<dbReference type="PANTHER" id="PTHR42920">
    <property type="entry name" value="OS03G0707200 PROTEIN-RELATED"/>
    <property type="match status" value="1"/>
</dbReference>
<comment type="caution">
    <text evidence="8">The sequence shown here is derived from an EMBL/GenBank/DDBJ whole genome shotgun (WGS) entry which is preliminary data.</text>
</comment>
<gene>
    <name evidence="8" type="ORF">IF202_11470</name>
</gene>
<feature type="transmembrane region" description="Helical" evidence="6">
    <location>
        <begin position="182"/>
        <end position="202"/>
    </location>
</feature>
<feature type="transmembrane region" description="Helical" evidence="6">
    <location>
        <begin position="214"/>
        <end position="236"/>
    </location>
</feature>
<feature type="domain" description="EamA" evidence="7">
    <location>
        <begin position="156"/>
        <end position="288"/>
    </location>
</feature>
<feature type="transmembrane region" description="Helical" evidence="6">
    <location>
        <begin position="274"/>
        <end position="294"/>
    </location>
</feature>
<evidence type="ECO:0000256" key="4">
    <source>
        <dbReference type="ARBA" id="ARBA00022989"/>
    </source>
</evidence>
<feature type="domain" description="EamA" evidence="7">
    <location>
        <begin position="14"/>
        <end position="144"/>
    </location>
</feature>
<keyword evidence="2" id="KW-1003">Cell membrane</keyword>
<evidence type="ECO:0000256" key="1">
    <source>
        <dbReference type="ARBA" id="ARBA00004651"/>
    </source>
</evidence>
<evidence type="ECO:0000256" key="6">
    <source>
        <dbReference type="SAM" id="Phobius"/>
    </source>
</evidence>
<evidence type="ECO:0000256" key="5">
    <source>
        <dbReference type="ARBA" id="ARBA00023136"/>
    </source>
</evidence>
<dbReference type="PANTHER" id="PTHR42920:SF11">
    <property type="entry name" value="INNER MEMBRANE PROTEIN YTFF"/>
    <property type="match status" value="1"/>
</dbReference>
<name>A0ABR8P041_9GAMM</name>
<evidence type="ECO:0000256" key="2">
    <source>
        <dbReference type="ARBA" id="ARBA00022475"/>
    </source>
</evidence>
<accession>A0ABR8P041</accession>
<evidence type="ECO:0000313" key="8">
    <source>
        <dbReference type="EMBL" id="MBD5771671.1"/>
    </source>
</evidence>
<feature type="transmembrane region" description="Helical" evidence="6">
    <location>
        <begin position="151"/>
        <end position="175"/>
    </location>
</feature>
<reference evidence="8 9" key="1">
    <citation type="submission" date="2020-09" db="EMBL/GenBank/DDBJ databases">
        <title>Marinomonas sp. nov., isolated from the cysticercosis algae of Qingdao, China.</title>
        <authorList>
            <person name="Sun X."/>
        </authorList>
    </citation>
    <scope>NUCLEOTIDE SEQUENCE [LARGE SCALE GENOMIC DNA]</scope>
    <source>
        <strain evidence="8 9">SM2066</strain>
    </source>
</reference>
<evidence type="ECO:0000313" key="9">
    <source>
        <dbReference type="Proteomes" id="UP000604161"/>
    </source>
</evidence>
<feature type="transmembrane region" description="Helical" evidence="6">
    <location>
        <begin position="101"/>
        <end position="121"/>
    </location>
</feature>
<dbReference type="InterPro" id="IPR051258">
    <property type="entry name" value="Diverse_Substrate_Transporter"/>
</dbReference>
<feature type="transmembrane region" description="Helical" evidence="6">
    <location>
        <begin position="248"/>
        <end position="268"/>
    </location>
</feature>
<dbReference type="EMBL" id="JACYFC010000003">
    <property type="protein sequence ID" value="MBD5771671.1"/>
    <property type="molecule type" value="Genomic_DNA"/>
</dbReference>
<dbReference type="Proteomes" id="UP000604161">
    <property type="component" value="Unassembled WGS sequence"/>
</dbReference>
<keyword evidence="3 6" id="KW-0812">Transmembrane</keyword>
<dbReference type="InterPro" id="IPR000620">
    <property type="entry name" value="EamA_dom"/>
</dbReference>
<organism evidence="8 9">
    <name type="scientific">Marinomonas colpomeniae</name>
    <dbReference type="NCBI Taxonomy" id="2774408"/>
    <lineage>
        <taxon>Bacteria</taxon>
        <taxon>Pseudomonadati</taxon>
        <taxon>Pseudomonadota</taxon>
        <taxon>Gammaproteobacteria</taxon>
        <taxon>Oceanospirillales</taxon>
        <taxon>Oceanospirillaceae</taxon>
        <taxon>Marinomonas</taxon>
    </lineage>
</organism>
<feature type="transmembrane region" description="Helical" evidence="6">
    <location>
        <begin position="128"/>
        <end position="145"/>
    </location>
</feature>
<evidence type="ECO:0000256" key="3">
    <source>
        <dbReference type="ARBA" id="ARBA00022692"/>
    </source>
</evidence>
<keyword evidence="9" id="KW-1185">Reference proteome</keyword>
<feature type="transmembrane region" description="Helical" evidence="6">
    <location>
        <begin position="16"/>
        <end position="35"/>
    </location>
</feature>
<sequence length="302" mass="32816">MNSLVQSNSKTMMQGYIYAFVAVLIWTGFILISRAGALASLSLPDMMMIRFGTAFVLFCPAIWIHRKTIFQWRMVILGSIGGLAYSLSVFNGFQYAPATHAALLLPGLMPIMIAVLAYFLAGERHTRFAWIGIGISSLGILALLLETLLSGVSYLVGDISFVVSCLFWGIFTVLLRRWRFAPWHATLGVITVTTLVFTPYYLTQLSNAFQGVAYSMIALQAFYQGVMAIAVQFVCYGKAVHILGATKMGALMALVPMLASVFAVPLFGEPVTTGLVIALVCISVGTLVGSFLPIKAPMIKVK</sequence>
<protein>
    <submittedName>
        <fullName evidence="8">DMT family transporter</fullName>
    </submittedName>
</protein>
<proteinExistence type="predicted"/>
<feature type="transmembrane region" description="Helical" evidence="6">
    <location>
        <begin position="76"/>
        <end position="95"/>
    </location>
</feature>
<feature type="transmembrane region" description="Helical" evidence="6">
    <location>
        <begin position="47"/>
        <end position="64"/>
    </location>
</feature>
<dbReference type="SUPFAM" id="SSF103481">
    <property type="entry name" value="Multidrug resistance efflux transporter EmrE"/>
    <property type="match status" value="2"/>
</dbReference>
<dbReference type="Pfam" id="PF00892">
    <property type="entry name" value="EamA"/>
    <property type="match status" value="2"/>
</dbReference>
<keyword evidence="4 6" id="KW-1133">Transmembrane helix</keyword>
<dbReference type="InterPro" id="IPR037185">
    <property type="entry name" value="EmrE-like"/>
</dbReference>
<dbReference type="RefSeq" id="WP_191595036.1">
    <property type="nucleotide sequence ID" value="NZ_JACYFC010000003.1"/>
</dbReference>